<comment type="caution">
    <text evidence="2">The sequence shown here is derived from an EMBL/GenBank/DDBJ whole genome shotgun (WGS) entry which is preliminary data.</text>
</comment>
<dbReference type="InterPro" id="IPR052729">
    <property type="entry name" value="Acyl/Acetyltrans_Enzymes"/>
</dbReference>
<keyword evidence="3" id="KW-1185">Reference proteome</keyword>
<dbReference type="InterPro" id="IPR016181">
    <property type="entry name" value="Acyl_CoA_acyltransferase"/>
</dbReference>
<feature type="domain" description="N-acetyltransferase" evidence="1">
    <location>
        <begin position="128"/>
        <end position="261"/>
    </location>
</feature>
<dbReference type="AlphaFoldDB" id="A0A2V2LI27"/>
<protein>
    <submittedName>
        <fullName evidence="2">N-acetyltransferase</fullName>
    </submittedName>
</protein>
<reference evidence="2 3" key="1">
    <citation type="submission" date="2018-05" db="EMBL/GenBank/DDBJ databases">
        <title>Rhodobacteraceae gen. nov., sp. nov. isolated from sea water.</title>
        <authorList>
            <person name="Ren Y."/>
        </authorList>
    </citation>
    <scope>NUCLEOTIDE SEQUENCE [LARGE SCALE GENOMIC DNA]</scope>
    <source>
        <strain evidence="2 3">TG-679</strain>
    </source>
</reference>
<dbReference type="CDD" id="cd04301">
    <property type="entry name" value="NAT_SF"/>
    <property type="match status" value="1"/>
</dbReference>
<dbReference type="PANTHER" id="PTHR47237:SF1">
    <property type="entry name" value="SLL0310 PROTEIN"/>
    <property type="match status" value="1"/>
</dbReference>
<keyword evidence="2" id="KW-0808">Transferase</keyword>
<gene>
    <name evidence="2" type="ORF">DKT77_05520</name>
</gene>
<dbReference type="PROSITE" id="PS51186">
    <property type="entry name" value="GNAT"/>
    <property type="match status" value="2"/>
</dbReference>
<dbReference type="PANTHER" id="PTHR47237">
    <property type="entry name" value="SLL0310 PROTEIN"/>
    <property type="match status" value="1"/>
</dbReference>
<dbReference type="EMBL" id="QGKU01000025">
    <property type="protein sequence ID" value="PWR03661.1"/>
    <property type="molecule type" value="Genomic_DNA"/>
</dbReference>
<organism evidence="2 3">
    <name type="scientific">Meridianimarinicoccus roseus</name>
    <dbReference type="NCBI Taxonomy" id="2072018"/>
    <lineage>
        <taxon>Bacteria</taxon>
        <taxon>Pseudomonadati</taxon>
        <taxon>Pseudomonadota</taxon>
        <taxon>Alphaproteobacteria</taxon>
        <taxon>Rhodobacterales</taxon>
        <taxon>Paracoccaceae</taxon>
        <taxon>Meridianimarinicoccus</taxon>
    </lineage>
</organism>
<dbReference type="InterPro" id="IPR000182">
    <property type="entry name" value="GNAT_dom"/>
</dbReference>
<dbReference type="Pfam" id="PF18014">
    <property type="entry name" value="Acetyltransf_18"/>
    <property type="match status" value="1"/>
</dbReference>
<name>A0A2V2LI27_9RHOB</name>
<dbReference type="GO" id="GO:0016747">
    <property type="term" value="F:acyltransferase activity, transferring groups other than amino-acyl groups"/>
    <property type="evidence" value="ECO:0007669"/>
    <property type="project" value="InterPro"/>
</dbReference>
<feature type="domain" description="N-acetyltransferase" evidence="1">
    <location>
        <begin position="1"/>
        <end position="134"/>
    </location>
</feature>
<dbReference type="OrthoDB" id="20916at2"/>
<dbReference type="SUPFAM" id="SSF55729">
    <property type="entry name" value="Acyl-CoA N-acyltransferases (Nat)"/>
    <property type="match status" value="1"/>
</dbReference>
<sequence>MLPGELRIVLDWAAAEGWNPGHDDAAAFLAADPGGFFAAGPPEAPVAAISVVNHDPGFAFLGLYLVHPDWRGQGIGYALWQHALAHAEARTVGLDGVPAQQENYRASGFAAAGHTARYEGAVRGAAGSDIRTVRPDDLPGLIAMDTAANGYSKAAFLRVWLTDTATRRTLVLDRGGKRMGFVTLRACRIGTKIGPLVATTVAEAETLLRAAAQDAGGGPLIVDVPGDQTALNALCEAEGMACGFTTARMYRGPAPLSQPLVASAGTLELG</sequence>
<evidence type="ECO:0000259" key="1">
    <source>
        <dbReference type="PROSITE" id="PS51186"/>
    </source>
</evidence>
<dbReference type="InterPro" id="IPR041496">
    <property type="entry name" value="YitH/HolE_GNAT"/>
</dbReference>
<dbReference type="Pfam" id="PF00583">
    <property type="entry name" value="Acetyltransf_1"/>
    <property type="match status" value="1"/>
</dbReference>
<dbReference type="Gene3D" id="3.40.630.30">
    <property type="match status" value="1"/>
</dbReference>
<dbReference type="Proteomes" id="UP000245680">
    <property type="component" value="Unassembled WGS sequence"/>
</dbReference>
<proteinExistence type="predicted"/>
<dbReference type="Gene3D" id="3.40.630.90">
    <property type="match status" value="1"/>
</dbReference>
<accession>A0A2V2LI27</accession>
<evidence type="ECO:0000313" key="3">
    <source>
        <dbReference type="Proteomes" id="UP000245680"/>
    </source>
</evidence>
<evidence type="ECO:0000313" key="2">
    <source>
        <dbReference type="EMBL" id="PWR03661.1"/>
    </source>
</evidence>